<feature type="non-terminal residue" evidence="1">
    <location>
        <position position="1"/>
    </location>
</feature>
<gene>
    <name evidence="1" type="ORF">HD556DRAFT_1205263</name>
</gene>
<proteinExistence type="predicted"/>
<comment type="caution">
    <text evidence="1">The sequence shown here is derived from an EMBL/GenBank/DDBJ whole genome shotgun (WGS) entry which is preliminary data.</text>
</comment>
<evidence type="ECO:0000313" key="1">
    <source>
        <dbReference type="EMBL" id="KAG1810397.1"/>
    </source>
</evidence>
<dbReference type="EMBL" id="JABBWE010000001">
    <property type="protein sequence ID" value="KAG1810397.1"/>
    <property type="molecule type" value="Genomic_DNA"/>
</dbReference>
<reference evidence="1" key="1">
    <citation type="journal article" date="2020" name="New Phytol.">
        <title>Comparative genomics reveals dynamic genome evolution in host specialist ectomycorrhizal fungi.</title>
        <authorList>
            <person name="Lofgren L.A."/>
            <person name="Nguyen N.H."/>
            <person name="Vilgalys R."/>
            <person name="Ruytinx J."/>
            <person name="Liao H.L."/>
            <person name="Branco S."/>
            <person name="Kuo A."/>
            <person name="LaButti K."/>
            <person name="Lipzen A."/>
            <person name="Andreopoulos W."/>
            <person name="Pangilinan J."/>
            <person name="Riley R."/>
            <person name="Hundley H."/>
            <person name="Na H."/>
            <person name="Barry K."/>
            <person name="Grigoriev I.V."/>
            <person name="Stajich J.E."/>
            <person name="Kennedy P.G."/>
        </authorList>
    </citation>
    <scope>NUCLEOTIDE SEQUENCE</scope>
    <source>
        <strain evidence="1">S12</strain>
    </source>
</reference>
<dbReference type="RefSeq" id="XP_041168062.1">
    <property type="nucleotide sequence ID" value="XM_041296456.1"/>
</dbReference>
<dbReference type="OrthoDB" id="3259848at2759"/>
<accession>A0A9P7E3Q0</accession>
<organism evidence="1 2">
    <name type="scientific">Suillus plorans</name>
    <dbReference type="NCBI Taxonomy" id="116603"/>
    <lineage>
        <taxon>Eukaryota</taxon>
        <taxon>Fungi</taxon>
        <taxon>Dikarya</taxon>
        <taxon>Basidiomycota</taxon>
        <taxon>Agaricomycotina</taxon>
        <taxon>Agaricomycetes</taxon>
        <taxon>Agaricomycetidae</taxon>
        <taxon>Boletales</taxon>
        <taxon>Suillineae</taxon>
        <taxon>Suillaceae</taxon>
        <taxon>Suillus</taxon>
    </lineage>
</organism>
<name>A0A9P7E3Q0_9AGAM</name>
<dbReference type="Proteomes" id="UP000719766">
    <property type="component" value="Unassembled WGS sequence"/>
</dbReference>
<evidence type="ECO:0000313" key="2">
    <source>
        <dbReference type="Proteomes" id="UP000719766"/>
    </source>
</evidence>
<keyword evidence="2" id="KW-1185">Reference proteome</keyword>
<feature type="non-terminal residue" evidence="1">
    <location>
        <position position="162"/>
    </location>
</feature>
<dbReference type="GeneID" id="64590220"/>
<dbReference type="AlphaFoldDB" id="A0A9P7E3Q0"/>
<protein>
    <submittedName>
        <fullName evidence="1">Uncharacterized protein</fullName>
    </submittedName>
</protein>
<sequence>ISAFNQLSPTSQAQGSAVLETIMPKSTARPNVTAVSKVLFDSSKELPSGSGQYCPLTLFTNQNMERLHREGHSLKRSKVHVNGVSHHLLDLSQFENELDLDPLSWQEAYQRYLTWIEDIGDASSLKRWTTHFTTLSKDEAVRKNFRAIIEFDVETRQNYALR</sequence>